<gene>
    <name evidence="1" type="ORF">DPMN_186275</name>
</gene>
<proteinExistence type="predicted"/>
<dbReference type="Proteomes" id="UP000828390">
    <property type="component" value="Unassembled WGS sequence"/>
</dbReference>
<keyword evidence="2" id="KW-1185">Reference proteome</keyword>
<evidence type="ECO:0000313" key="2">
    <source>
        <dbReference type="Proteomes" id="UP000828390"/>
    </source>
</evidence>
<evidence type="ECO:0000313" key="1">
    <source>
        <dbReference type="EMBL" id="KAH3751706.1"/>
    </source>
</evidence>
<dbReference type="AlphaFoldDB" id="A0A9D4I6E0"/>
<protein>
    <submittedName>
        <fullName evidence="1">Uncharacterized protein</fullName>
    </submittedName>
</protein>
<name>A0A9D4I6E0_DREPO</name>
<reference evidence="1" key="1">
    <citation type="journal article" date="2019" name="bioRxiv">
        <title>The Genome of the Zebra Mussel, Dreissena polymorpha: A Resource for Invasive Species Research.</title>
        <authorList>
            <person name="McCartney M.A."/>
            <person name="Auch B."/>
            <person name="Kono T."/>
            <person name="Mallez S."/>
            <person name="Zhang Y."/>
            <person name="Obille A."/>
            <person name="Becker A."/>
            <person name="Abrahante J.E."/>
            <person name="Garbe J."/>
            <person name="Badalamenti J.P."/>
            <person name="Herman A."/>
            <person name="Mangelson H."/>
            <person name="Liachko I."/>
            <person name="Sullivan S."/>
            <person name="Sone E.D."/>
            <person name="Koren S."/>
            <person name="Silverstein K.A.T."/>
            <person name="Beckman K.B."/>
            <person name="Gohl D.M."/>
        </authorList>
    </citation>
    <scope>NUCLEOTIDE SEQUENCE</scope>
    <source>
        <strain evidence="1">Duluth1</strain>
        <tissue evidence="1">Whole animal</tissue>
    </source>
</reference>
<comment type="caution">
    <text evidence="1">The sequence shown here is derived from an EMBL/GenBank/DDBJ whole genome shotgun (WGS) entry which is preliminary data.</text>
</comment>
<sequence length="75" mass="8169">MCMSTLKGCCISSLSHLNHSCLKSRAETKSSKSKIKGLNDPLQSLDRYDLTRVSISSLKRGCICAVVTHVNKLDG</sequence>
<dbReference type="EMBL" id="JAIWYP010000010">
    <property type="protein sequence ID" value="KAH3751706.1"/>
    <property type="molecule type" value="Genomic_DNA"/>
</dbReference>
<reference evidence="1" key="2">
    <citation type="submission" date="2020-11" db="EMBL/GenBank/DDBJ databases">
        <authorList>
            <person name="McCartney M.A."/>
            <person name="Auch B."/>
            <person name="Kono T."/>
            <person name="Mallez S."/>
            <person name="Becker A."/>
            <person name="Gohl D.M."/>
            <person name="Silverstein K.A.T."/>
            <person name="Koren S."/>
            <person name="Bechman K.B."/>
            <person name="Herman A."/>
            <person name="Abrahante J.E."/>
            <person name="Garbe J."/>
        </authorList>
    </citation>
    <scope>NUCLEOTIDE SEQUENCE</scope>
    <source>
        <strain evidence="1">Duluth1</strain>
        <tissue evidence="1">Whole animal</tissue>
    </source>
</reference>
<organism evidence="1 2">
    <name type="scientific">Dreissena polymorpha</name>
    <name type="common">Zebra mussel</name>
    <name type="synonym">Mytilus polymorpha</name>
    <dbReference type="NCBI Taxonomy" id="45954"/>
    <lineage>
        <taxon>Eukaryota</taxon>
        <taxon>Metazoa</taxon>
        <taxon>Spiralia</taxon>
        <taxon>Lophotrochozoa</taxon>
        <taxon>Mollusca</taxon>
        <taxon>Bivalvia</taxon>
        <taxon>Autobranchia</taxon>
        <taxon>Heteroconchia</taxon>
        <taxon>Euheterodonta</taxon>
        <taxon>Imparidentia</taxon>
        <taxon>Neoheterodontei</taxon>
        <taxon>Myida</taxon>
        <taxon>Dreissenoidea</taxon>
        <taxon>Dreissenidae</taxon>
        <taxon>Dreissena</taxon>
    </lineage>
</organism>
<accession>A0A9D4I6E0</accession>